<accession>A0A9D4AHT3</accession>
<protein>
    <recommendedName>
        <fullName evidence="3">Amidase domain-containing protein</fullName>
    </recommendedName>
</protein>
<name>A0A9D4AHT3_9ROSI</name>
<organism evidence="1 2">
    <name type="scientific">Gossypium stocksii</name>
    <dbReference type="NCBI Taxonomy" id="47602"/>
    <lineage>
        <taxon>Eukaryota</taxon>
        <taxon>Viridiplantae</taxon>
        <taxon>Streptophyta</taxon>
        <taxon>Embryophyta</taxon>
        <taxon>Tracheophyta</taxon>
        <taxon>Spermatophyta</taxon>
        <taxon>Magnoliopsida</taxon>
        <taxon>eudicotyledons</taxon>
        <taxon>Gunneridae</taxon>
        <taxon>Pentapetalae</taxon>
        <taxon>rosids</taxon>
        <taxon>malvids</taxon>
        <taxon>Malvales</taxon>
        <taxon>Malvaceae</taxon>
        <taxon>Malvoideae</taxon>
        <taxon>Gossypium</taxon>
    </lineage>
</organism>
<dbReference type="EMBL" id="JAIQCV010000002">
    <property type="protein sequence ID" value="KAH1120711.1"/>
    <property type="molecule type" value="Genomic_DNA"/>
</dbReference>
<feature type="non-terminal residue" evidence="1">
    <location>
        <position position="53"/>
    </location>
</feature>
<evidence type="ECO:0000313" key="2">
    <source>
        <dbReference type="Proteomes" id="UP000828251"/>
    </source>
</evidence>
<evidence type="ECO:0000313" key="1">
    <source>
        <dbReference type="EMBL" id="KAH1120711.1"/>
    </source>
</evidence>
<dbReference type="AlphaFoldDB" id="A0A9D4AHT3"/>
<reference evidence="1 2" key="1">
    <citation type="journal article" date="2021" name="Plant Biotechnol. J.">
        <title>Multi-omics assisted identification of the key and species-specific regulatory components of drought-tolerant mechanisms in Gossypium stocksii.</title>
        <authorList>
            <person name="Yu D."/>
            <person name="Ke L."/>
            <person name="Zhang D."/>
            <person name="Wu Y."/>
            <person name="Sun Y."/>
            <person name="Mei J."/>
            <person name="Sun J."/>
            <person name="Sun Y."/>
        </authorList>
    </citation>
    <scope>NUCLEOTIDE SEQUENCE [LARGE SCALE GENOMIC DNA]</scope>
    <source>
        <strain evidence="2">cv. E1</strain>
        <tissue evidence="1">Leaf</tissue>
    </source>
</reference>
<gene>
    <name evidence="1" type="ORF">J1N35_003871</name>
</gene>
<comment type="caution">
    <text evidence="1">The sequence shown here is derived from an EMBL/GenBank/DDBJ whole genome shotgun (WGS) entry which is preliminary data.</text>
</comment>
<dbReference type="Proteomes" id="UP000828251">
    <property type="component" value="Unassembled WGS sequence"/>
</dbReference>
<sequence length="53" mass="5726">NGKRGRSRVWRGAKRRGWGGKALFLGPIAAKDSIATKIGAIIALDVYLGMGWK</sequence>
<proteinExistence type="predicted"/>
<evidence type="ECO:0008006" key="3">
    <source>
        <dbReference type="Google" id="ProtNLM"/>
    </source>
</evidence>
<feature type="non-terminal residue" evidence="1">
    <location>
        <position position="1"/>
    </location>
</feature>
<keyword evidence="2" id="KW-1185">Reference proteome</keyword>